<dbReference type="NCBIfam" id="NF002318">
    <property type="entry name" value="PRK01253.1"/>
    <property type="match status" value="1"/>
</dbReference>
<protein>
    <recommendedName>
        <fullName evidence="3 12">Preprotein translocase subunit SecG</fullName>
    </recommendedName>
    <alternativeName>
        <fullName evidence="11 12">Protein transport protein Sec61 subunit beta homolog</fullName>
    </alternativeName>
</protein>
<keyword evidence="6 12" id="KW-0812">Transmembrane</keyword>
<keyword evidence="4 12" id="KW-0813">Transport</keyword>
<evidence type="ECO:0000256" key="10">
    <source>
        <dbReference type="ARBA" id="ARBA00023136"/>
    </source>
</evidence>
<evidence type="ECO:0000256" key="6">
    <source>
        <dbReference type="ARBA" id="ARBA00022692"/>
    </source>
</evidence>
<dbReference type="AlphaFoldDB" id="A0A1I4QPV5"/>
<dbReference type="GO" id="GO:0005886">
    <property type="term" value="C:plasma membrane"/>
    <property type="evidence" value="ECO:0007669"/>
    <property type="project" value="UniProtKB-SubCell"/>
</dbReference>
<gene>
    <name evidence="12" type="primary">secG</name>
    <name evidence="14" type="ORF">SAMN04488696_1135</name>
</gene>
<evidence type="ECO:0000256" key="3">
    <source>
        <dbReference type="ARBA" id="ARBA00014522"/>
    </source>
</evidence>
<feature type="topological domain" description="Cytoplasmic" evidence="12">
    <location>
        <begin position="1"/>
        <end position="32"/>
    </location>
</feature>
<evidence type="ECO:0000256" key="5">
    <source>
        <dbReference type="ARBA" id="ARBA00022475"/>
    </source>
</evidence>
<dbReference type="RefSeq" id="WP_091934512.1">
    <property type="nucleotide sequence ID" value="NZ_FOUJ01000002.1"/>
</dbReference>
<proteinExistence type="inferred from homology"/>
<sequence>MSKKKSSGGNGLMSSAGLMRYYEADKKAIHVDPKTVIAFGVVIGLIILILDANFGMWPVV</sequence>
<comment type="similarity">
    <text evidence="2 12">Belongs to the SEC61-beta family.</text>
</comment>
<keyword evidence="9 12" id="KW-0811">Translocation</keyword>
<comment type="function">
    <text evidence="12">Involved in protein export. The function of the beta subunit is unknown, but it may be involved in stabilization of the trimeric complex.</text>
</comment>
<evidence type="ECO:0000256" key="2">
    <source>
        <dbReference type="ARBA" id="ARBA00006103"/>
    </source>
</evidence>
<reference evidence="15" key="1">
    <citation type="submission" date="2016-10" db="EMBL/GenBank/DDBJ databases">
        <authorList>
            <person name="Varghese N."/>
            <person name="Submissions S."/>
        </authorList>
    </citation>
    <scope>NUCLEOTIDE SEQUENCE [LARGE SCALE GENOMIC DNA]</scope>
    <source>
        <strain evidence="15">Mob M</strain>
    </source>
</reference>
<evidence type="ECO:0000256" key="9">
    <source>
        <dbReference type="ARBA" id="ARBA00023010"/>
    </source>
</evidence>
<evidence type="ECO:0000256" key="8">
    <source>
        <dbReference type="ARBA" id="ARBA00022989"/>
    </source>
</evidence>
<dbReference type="Proteomes" id="UP000198535">
    <property type="component" value="Unassembled WGS sequence"/>
</dbReference>
<evidence type="ECO:0000313" key="15">
    <source>
        <dbReference type="Proteomes" id="UP000198535"/>
    </source>
</evidence>
<keyword evidence="8 12" id="KW-1133">Transmembrane helix</keyword>
<dbReference type="STRING" id="487685.SAMN04488696_1135"/>
<evidence type="ECO:0000256" key="11">
    <source>
        <dbReference type="ARBA" id="ARBA00031868"/>
    </source>
</evidence>
<organism evidence="14 15">
    <name type="scientific">Methanolobus profundi</name>
    <dbReference type="NCBI Taxonomy" id="487685"/>
    <lineage>
        <taxon>Archaea</taxon>
        <taxon>Methanobacteriati</taxon>
        <taxon>Methanobacteriota</taxon>
        <taxon>Stenosarchaea group</taxon>
        <taxon>Methanomicrobia</taxon>
        <taxon>Methanosarcinales</taxon>
        <taxon>Methanosarcinaceae</taxon>
        <taxon>Methanolobus</taxon>
    </lineage>
</organism>
<name>A0A1I4QPV5_9EURY</name>
<evidence type="ECO:0000256" key="7">
    <source>
        <dbReference type="ARBA" id="ARBA00022927"/>
    </source>
</evidence>
<evidence type="ECO:0000256" key="12">
    <source>
        <dbReference type="HAMAP-Rule" id="MF_00751"/>
    </source>
</evidence>
<evidence type="ECO:0000256" key="4">
    <source>
        <dbReference type="ARBA" id="ARBA00022448"/>
    </source>
</evidence>
<feature type="transmembrane region" description="Helical" evidence="13">
    <location>
        <begin position="36"/>
        <end position="57"/>
    </location>
</feature>
<keyword evidence="7 12" id="KW-0653">Protein transport</keyword>
<dbReference type="OrthoDB" id="43651at2157"/>
<dbReference type="InterPro" id="IPR023531">
    <property type="entry name" value="Preprot_translocase_SecG"/>
</dbReference>
<dbReference type="Pfam" id="PF03911">
    <property type="entry name" value="Sec61_beta"/>
    <property type="match status" value="1"/>
</dbReference>
<keyword evidence="10 12" id="KW-0472">Membrane</keyword>
<dbReference type="InterPro" id="IPR016482">
    <property type="entry name" value="SecG/Sec61-beta/Sbh"/>
</dbReference>
<evidence type="ECO:0000313" key="14">
    <source>
        <dbReference type="EMBL" id="SFM42067.1"/>
    </source>
</evidence>
<accession>A0A1I4QPV5</accession>
<dbReference type="EMBL" id="FOUJ01000002">
    <property type="protein sequence ID" value="SFM42067.1"/>
    <property type="molecule type" value="Genomic_DNA"/>
</dbReference>
<comment type="subunit">
    <text evidence="12">Component of the protein translocase complex. Heterotrimer consisting of alpha (SecY), beta (SecG) and gamma (SecE) subunits. Can form oligomers of the heterotrimer.</text>
</comment>
<keyword evidence="5 12" id="KW-1003">Cell membrane</keyword>
<keyword evidence="15" id="KW-1185">Reference proteome</keyword>
<evidence type="ECO:0000256" key="1">
    <source>
        <dbReference type="ARBA" id="ARBA00004162"/>
    </source>
</evidence>
<dbReference type="GO" id="GO:0015031">
    <property type="term" value="P:protein transport"/>
    <property type="evidence" value="ECO:0007669"/>
    <property type="project" value="UniProtKB-UniRule"/>
</dbReference>
<evidence type="ECO:0000256" key="13">
    <source>
        <dbReference type="SAM" id="Phobius"/>
    </source>
</evidence>
<comment type="subcellular location">
    <subcellularLocation>
        <location evidence="1 12">Cell membrane</location>
        <topology evidence="1 12">Single-pass membrane protein</topology>
    </subcellularLocation>
</comment>
<dbReference type="HAMAP" id="MF_00751">
    <property type="entry name" value="SecG"/>
    <property type="match status" value="1"/>
</dbReference>